<dbReference type="EMBL" id="CAICTM010002627">
    <property type="protein sequence ID" value="CAB9529796.1"/>
    <property type="molecule type" value="Genomic_DNA"/>
</dbReference>
<evidence type="ECO:0000313" key="4">
    <source>
        <dbReference type="EMBL" id="CAB9529796.1"/>
    </source>
</evidence>
<reference evidence="4" key="1">
    <citation type="submission" date="2020-06" db="EMBL/GenBank/DDBJ databases">
        <authorList>
            <consortium name="Plant Systems Biology data submission"/>
        </authorList>
    </citation>
    <scope>NUCLEOTIDE SEQUENCE</scope>
    <source>
        <strain evidence="4">D6</strain>
    </source>
</reference>
<dbReference type="InterPro" id="IPR006164">
    <property type="entry name" value="DNA_bd_Ku70/Ku80"/>
</dbReference>
<dbReference type="OrthoDB" id="3249161at2759"/>
<evidence type="ECO:0000256" key="2">
    <source>
        <dbReference type="SAM" id="MobiDB-lite"/>
    </source>
</evidence>
<dbReference type="InterPro" id="IPR016194">
    <property type="entry name" value="SPOC-like_C_dom_sf"/>
</dbReference>
<organism evidence="4 5">
    <name type="scientific">Seminavis robusta</name>
    <dbReference type="NCBI Taxonomy" id="568900"/>
    <lineage>
        <taxon>Eukaryota</taxon>
        <taxon>Sar</taxon>
        <taxon>Stramenopiles</taxon>
        <taxon>Ochrophyta</taxon>
        <taxon>Bacillariophyta</taxon>
        <taxon>Bacillariophyceae</taxon>
        <taxon>Bacillariophycidae</taxon>
        <taxon>Naviculales</taxon>
        <taxon>Naviculaceae</taxon>
        <taxon>Seminavis</taxon>
    </lineage>
</organism>
<evidence type="ECO:0000256" key="1">
    <source>
        <dbReference type="ARBA" id="ARBA00023125"/>
    </source>
</evidence>
<keyword evidence="5" id="KW-1185">Reference proteome</keyword>
<dbReference type="Proteomes" id="UP001153069">
    <property type="component" value="Unassembled WGS sequence"/>
</dbReference>
<evidence type="ECO:0000313" key="5">
    <source>
        <dbReference type="Proteomes" id="UP001153069"/>
    </source>
</evidence>
<gene>
    <name evidence="4" type="ORF">SEMRO_2629_G333050.1</name>
</gene>
<feature type="region of interest" description="Disordered" evidence="2">
    <location>
        <begin position="1"/>
        <end position="26"/>
    </location>
</feature>
<dbReference type="AlphaFoldDB" id="A0A9N8HXV1"/>
<feature type="compositionally biased region" description="Basic and acidic residues" evidence="2">
    <location>
        <begin position="12"/>
        <end position="22"/>
    </location>
</feature>
<keyword evidence="1" id="KW-0238">DNA-binding</keyword>
<dbReference type="GO" id="GO:0003677">
    <property type="term" value="F:DNA binding"/>
    <property type="evidence" value="ECO:0007669"/>
    <property type="project" value="UniProtKB-KW"/>
</dbReference>
<comment type="caution">
    <text evidence="4">The sequence shown here is derived from an EMBL/GenBank/DDBJ whole genome shotgun (WGS) entry which is preliminary data.</text>
</comment>
<sequence>MSGEILAKFKSKATDEEKEQERQQPGLARIRKFHALKTKEIVPIKVEEVPEKVPLHMNLKSYFVYPNEDAIEGSTAAFAHLHQAMLKKKVVGIGELLVRHSATSRLVAIQAMEEVMDRDNGDGDSDERAKMRLLSCTRRVGL</sequence>
<evidence type="ECO:0000259" key="3">
    <source>
        <dbReference type="Pfam" id="PF02735"/>
    </source>
</evidence>
<dbReference type="SUPFAM" id="SSF100939">
    <property type="entry name" value="SPOC domain-like"/>
    <property type="match status" value="1"/>
</dbReference>
<dbReference type="GO" id="GO:0006303">
    <property type="term" value="P:double-strand break repair via nonhomologous end joining"/>
    <property type="evidence" value="ECO:0007669"/>
    <property type="project" value="InterPro"/>
</dbReference>
<dbReference type="Pfam" id="PF02735">
    <property type="entry name" value="Ku"/>
    <property type="match status" value="1"/>
</dbReference>
<proteinExistence type="predicted"/>
<feature type="domain" description="Ku" evidence="3">
    <location>
        <begin position="55"/>
        <end position="112"/>
    </location>
</feature>
<name>A0A9N8HXV1_9STRA</name>
<dbReference type="Gene3D" id="2.40.290.10">
    <property type="match status" value="1"/>
</dbReference>
<protein>
    <submittedName>
        <fullName evidence="4">X-ray repair complementing defective repair in Chinese hamster cells 6</fullName>
    </submittedName>
</protein>
<accession>A0A9N8HXV1</accession>